<feature type="compositionally biased region" description="Polar residues" evidence="1">
    <location>
        <begin position="132"/>
        <end position="146"/>
    </location>
</feature>
<feature type="region of interest" description="Disordered" evidence="1">
    <location>
        <begin position="50"/>
        <end position="116"/>
    </location>
</feature>
<accession>A0ABQ9IYG4</accession>
<evidence type="ECO:0000256" key="1">
    <source>
        <dbReference type="SAM" id="MobiDB-lite"/>
    </source>
</evidence>
<protein>
    <submittedName>
        <fullName evidence="2">Uncharacterized protein</fullName>
    </submittedName>
</protein>
<organism evidence="2 3">
    <name type="scientific">Molorchus minor</name>
    <dbReference type="NCBI Taxonomy" id="1323400"/>
    <lineage>
        <taxon>Eukaryota</taxon>
        <taxon>Metazoa</taxon>
        <taxon>Ecdysozoa</taxon>
        <taxon>Arthropoda</taxon>
        <taxon>Hexapoda</taxon>
        <taxon>Insecta</taxon>
        <taxon>Pterygota</taxon>
        <taxon>Neoptera</taxon>
        <taxon>Endopterygota</taxon>
        <taxon>Coleoptera</taxon>
        <taxon>Polyphaga</taxon>
        <taxon>Cucujiformia</taxon>
        <taxon>Chrysomeloidea</taxon>
        <taxon>Cerambycidae</taxon>
        <taxon>Lamiinae</taxon>
        <taxon>Monochamini</taxon>
        <taxon>Molorchus</taxon>
    </lineage>
</organism>
<name>A0ABQ9IYG4_9CUCU</name>
<feature type="region of interest" description="Disordered" evidence="1">
    <location>
        <begin position="316"/>
        <end position="380"/>
    </location>
</feature>
<feature type="compositionally biased region" description="Basic and acidic residues" evidence="1">
    <location>
        <begin position="106"/>
        <end position="116"/>
    </location>
</feature>
<feature type="compositionally biased region" description="Polar residues" evidence="1">
    <location>
        <begin position="188"/>
        <end position="205"/>
    </location>
</feature>
<proteinExistence type="predicted"/>
<evidence type="ECO:0000313" key="3">
    <source>
        <dbReference type="Proteomes" id="UP001162164"/>
    </source>
</evidence>
<feature type="compositionally biased region" description="Basic and acidic residues" evidence="1">
    <location>
        <begin position="316"/>
        <end position="326"/>
    </location>
</feature>
<sequence>MYLEGLRTRVTIMVIHCRHRARVPRAKVIQMENPKLPTEAGLSPWIGFPERKRRRKEGNFTSGTEEEIPTKPTPTKNLRFFGDTDIESNDSVRRKSALRSRPGITAKDRLRSQSSRDLHNISEELLRSSDLNVKPSSYKSMTNIPESTREIKGSHTNLKPPMSPNHRTRDISRHMDDRDMSRRKKNEVSSAESSTEGDSQQSQRSIVYLHAATVGDIPGPGNLRNGRRTASREELASNSSTPWKPKHLREAMDIDYTQYPKPTKNSKYEQKIMKNPPSRKDKSSTLKKNITKIKEELPRGSNFTLYKKKERLPRENIRYNRDDKKIASKSLSVESLGRPGRKSRDERRDVSRSVSMPRDPKKSAGWFKSNNKMSGSSQRL</sequence>
<comment type="caution">
    <text evidence="2">The sequence shown here is derived from an EMBL/GenBank/DDBJ whole genome shotgun (WGS) entry which is preliminary data.</text>
</comment>
<feature type="compositionally biased region" description="Basic and acidic residues" evidence="1">
    <location>
        <begin position="167"/>
        <end position="180"/>
    </location>
</feature>
<keyword evidence="3" id="KW-1185">Reference proteome</keyword>
<feature type="compositionally biased region" description="Polar residues" evidence="1">
    <location>
        <begin position="368"/>
        <end position="380"/>
    </location>
</feature>
<evidence type="ECO:0000313" key="2">
    <source>
        <dbReference type="EMBL" id="KAJ8968430.1"/>
    </source>
</evidence>
<feature type="region of interest" description="Disordered" evidence="1">
    <location>
        <begin position="132"/>
        <end position="286"/>
    </location>
</feature>
<feature type="compositionally biased region" description="Basic and acidic residues" evidence="1">
    <location>
        <begin position="342"/>
        <end position="351"/>
    </location>
</feature>
<reference evidence="2" key="1">
    <citation type="journal article" date="2023" name="Insect Mol. Biol.">
        <title>Genome sequencing provides insights into the evolution of gene families encoding plant cell wall-degrading enzymes in longhorned beetles.</title>
        <authorList>
            <person name="Shin N.R."/>
            <person name="Okamura Y."/>
            <person name="Kirsch R."/>
            <person name="Pauchet Y."/>
        </authorList>
    </citation>
    <scope>NUCLEOTIDE SEQUENCE</scope>
    <source>
        <strain evidence="2">MMC_N1</strain>
    </source>
</reference>
<feature type="compositionally biased region" description="Basic and acidic residues" evidence="1">
    <location>
        <begin position="266"/>
        <end position="284"/>
    </location>
</feature>
<dbReference type="EMBL" id="JAPWTJ010001997">
    <property type="protein sequence ID" value="KAJ8968430.1"/>
    <property type="molecule type" value="Genomic_DNA"/>
</dbReference>
<dbReference type="Proteomes" id="UP001162164">
    <property type="component" value="Unassembled WGS sequence"/>
</dbReference>
<gene>
    <name evidence="2" type="ORF">NQ317_011897</name>
</gene>